<comment type="caution">
    <text evidence="1">The sequence shown here is derived from an EMBL/GenBank/DDBJ whole genome shotgun (WGS) entry which is preliminary data.</text>
</comment>
<name>A0A2I1I737_9ACTO</name>
<gene>
    <name evidence="1" type="ORF">CYJ25_01530</name>
</gene>
<protein>
    <submittedName>
        <fullName evidence="1">ImmA/IrrE family metallo-endopeptidase</fullName>
    </submittedName>
</protein>
<dbReference type="AlphaFoldDB" id="A0A2I1I737"/>
<organism evidence="1 2">
    <name type="scientific">Schaalia turicensis</name>
    <dbReference type="NCBI Taxonomy" id="131111"/>
    <lineage>
        <taxon>Bacteria</taxon>
        <taxon>Bacillati</taxon>
        <taxon>Actinomycetota</taxon>
        <taxon>Actinomycetes</taxon>
        <taxon>Actinomycetales</taxon>
        <taxon>Actinomycetaceae</taxon>
        <taxon>Schaalia</taxon>
    </lineage>
</organism>
<reference evidence="1 2" key="1">
    <citation type="submission" date="2017-12" db="EMBL/GenBank/DDBJ databases">
        <title>Phylogenetic diversity of female urinary microbiome.</title>
        <authorList>
            <person name="Thomas-White K."/>
            <person name="Wolfe A.J."/>
        </authorList>
    </citation>
    <scope>NUCLEOTIDE SEQUENCE [LARGE SCALE GENOMIC DNA]</scope>
    <source>
        <strain evidence="1 2">UMB0250</strain>
    </source>
</reference>
<accession>A0A2I1I737</accession>
<proteinExistence type="predicted"/>
<evidence type="ECO:0000313" key="1">
    <source>
        <dbReference type="EMBL" id="PKY66947.1"/>
    </source>
</evidence>
<dbReference type="EMBL" id="PKKJ01000001">
    <property type="protein sequence ID" value="PKY66947.1"/>
    <property type="molecule type" value="Genomic_DNA"/>
</dbReference>
<dbReference type="Proteomes" id="UP000234545">
    <property type="component" value="Unassembled WGS sequence"/>
</dbReference>
<dbReference type="OrthoDB" id="4727201at2"/>
<dbReference type="RefSeq" id="WP_101627444.1">
    <property type="nucleotide sequence ID" value="NZ_PKKJ01000001.1"/>
</dbReference>
<sequence>MWHPWKALREASEIELIWTENLPDGILGATNGKQIWLSLKQLQVERRCTLTHELVHIERGHNGCQPTAVEKQVCAEAARRLITIDQLRTWLPWALSMEELADCLWVDEATLKTRMENLTAEELQELSIVLSD</sequence>
<evidence type="ECO:0000313" key="2">
    <source>
        <dbReference type="Proteomes" id="UP000234545"/>
    </source>
</evidence>